<dbReference type="GO" id="GO:0005886">
    <property type="term" value="C:plasma membrane"/>
    <property type="evidence" value="ECO:0007669"/>
    <property type="project" value="UniProtKB-SubCell"/>
</dbReference>
<dbReference type="HOGENOM" id="CLU_028452_3_1_1"/>
<dbReference type="Gene3D" id="1.20.1250.20">
    <property type="entry name" value="MFS general substrate transporter like domains"/>
    <property type="match status" value="2"/>
</dbReference>
<feature type="transmembrane region" description="Helical" evidence="3">
    <location>
        <begin position="193"/>
        <end position="212"/>
    </location>
</feature>
<dbReference type="PANTHER" id="PTHR43702">
    <property type="entry name" value="L-FUCOSE-PROTON SYMPORTER"/>
    <property type="match status" value="1"/>
</dbReference>
<evidence type="ECO:0000313" key="4">
    <source>
        <dbReference type="EMBL" id="KEY75181.1"/>
    </source>
</evidence>
<feature type="transmembrane region" description="Helical" evidence="3">
    <location>
        <begin position="333"/>
        <end position="356"/>
    </location>
</feature>
<feature type="transmembrane region" description="Helical" evidence="3">
    <location>
        <begin position="88"/>
        <end position="109"/>
    </location>
</feature>
<keyword evidence="3" id="KW-1133">Transmembrane helix</keyword>
<dbReference type="SUPFAM" id="SSF103473">
    <property type="entry name" value="MFS general substrate transporter"/>
    <property type="match status" value="1"/>
</dbReference>
<proteinExistence type="predicted"/>
<protein>
    <recommendedName>
        <fullName evidence="6">Major facilitator superfamily (MFS) profile domain-containing protein</fullName>
    </recommendedName>
</protein>
<accession>A0A084BCA2</accession>
<keyword evidence="3" id="KW-0812">Transmembrane</keyword>
<dbReference type="PANTHER" id="PTHR43702:SF5">
    <property type="entry name" value="MAJOR FACILITATOR SUPERFAMILY (MFS) PROFILE DOMAIN-CONTAINING PROTEIN"/>
    <property type="match status" value="1"/>
</dbReference>
<dbReference type="OrthoDB" id="546893at2759"/>
<evidence type="ECO:0000256" key="3">
    <source>
        <dbReference type="SAM" id="Phobius"/>
    </source>
</evidence>
<evidence type="ECO:0008006" key="6">
    <source>
        <dbReference type="Google" id="ProtNLM"/>
    </source>
</evidence>
<dbReference type="AlphaFoldDB" id="A0A084BCA2"/>
<dbReference type="InterPro" id="IPR050375">
    <property type="entry name" value="MFS_TsgA-like"/>
</dbReference>
<dbReference type="GO" id="GO:0022857">
    <property type="term" value="F:transmembrane transporter activity"/>
    <property type="evidence" value="ECO:0007669"/>
    <property type="project" value="InterPro"/>
</dbReference>
<keyword evidence="3" id="KW-0472">Membrane</keyword>
<keyword evidence="5" id="KW-1185">Reference proteome</keyword>
<feature type="transmembrane region" description="Helical" evidence="3">
    <location>
        <begin position="56"/>
        <end position="76"/>
    </location>
</feature>
<keyword evidence="2" id="KW-1003">Cell membrane</keyword>
<reference evidence="4 5" key="1">
    <citation type="journal article" date="2014" name="BMC Genomics">
        <title>Comparative genome sequencing reveals chemotype-specific gene clusters in the toxigenic black mold Stachybotrys.</title>
        <authorList>
            <person name="Semeiks J."/>
            <person name="Borek D."/>
            <person name="Otwinowski Z."/>
            <person name="Grishin N.V."/>
        </authorList>
    </citation>
    <scope>NUCLEOTIDE SEQUENCE [LARGE SCALE GENOMIC DNA]</scope>
    <source>
        <strain evidence="5">CBS 109288 / IBT 7711</strain>
    </source>
</reference>
<sequence length="523" mass="56158">MFGRKIAADNDAVTAVHLTVKQSLVPNAMVTMLFFLWGFAYGLLDVLNSHFQSLLEISHSMAAGLAAAYFGAYFICPPTLSGYILRKWGFRVTFMSGLAILAVGCLLFWPSGVNQSFAGFCGSMFVVGCGLSTLETAANPFLAICGPSKYSEVRLNLAQGVQGTGSFVAPLLASRVFFAETLDTADSLANVQWVYLGVAGFVTLLFVVFFFVPMPEITDADMAALEGEIGDYDPGPLRKQYNLFLAVWAQFCYVGAQVALANYFIPFCVRHGRTTAQASDLLALAQGLYTANRFIAAGLMMIPACKPRLILAVYLGLCAVFMAPAIALSGDAAIAMIILVFCAESACFACIFATGLRGLGRHTKRGGSFLVAAISGATVFTPATGAVVDATNASIAMVIPLTGYVLAWIYPLYINVWNKELMDAHRSTKIGLEKEDVKGAELEETHVEEAPLLMCADWLTSAMVELDVSLGHDGSRLNGKEHRKWDMALKQGTGRSAGLFEFYVAQSAPGRSPLYSSLASMSK</sequence>
<feature type="transmembrane region" description="Helical" evidence="3">
    <location>
        <begin position="309"/>
        <end position="327"/>
    </location>
</feature>
<dbReference type="Pfam" id="PF07690">
    <property type="entry name" value="MFS_1"/>
    <property type="match status" value="1"/>
</dbReference>
<dbReference type="EMBL" id="KL647400">
    <property type="protein sequence ID" value="KEY75181.1"/>
    <property type="molecule type" value="Genomic_DNA"/>
</dbReference>
<dbReference type="Proteomes" id="UP000028045">
    <property type="component" value="Unassembled WGS sequence"/>
</dbReference>
<name>A0A084BCA2_STACB</name>
<gene>
    <name evidence="4" type="ORF">S7711_01624</name>
</gene>
<feature type="transmembrane region" description="Helical" evidence="3">
    <location>
        <begin position="155"/>
        <end position="173"/>
    </location>
</feature>
<evidence type="ECO:0000256" key="1">
    <source>
        <dbReference type="ARBA" id="ARBA00004429"/>
    </source>
</evidence>
<evidence type="ECO:0000256" key="2">
    <source>
        <dbReference type="ARBA" id="ARBA00022475"/>
    </source>
</evidence>
<feature type="transmembrane region" description="Helical" evidence="3">
    <location>
        <begin position="24"/>
        <end position="44"/>
    </location>
</feature>
<dbReference type="InterPro" id="IPR036259">
    <property type="entry name" value="MFS_trans_sf"/>
</dbReference>
<feature type="transmembrane region" description="Helical" evidence="3">
    <location>
        <begin position="243"/>
        <end position="265"/>
    </location>
</feature>
<dbReference type="InterPro" id="IPR011701">
    <property type="entry name" value="MFS"/>
</dbReference>
<feature type="transmembrane region" description="Helical" evidence="3">
    <location>
        <begin position="394"/>
        <end position="416"/>
    </location>
</feature>
<comment type="subcellular location">
    <subcellularLocation>
        <location evidence="1">Cell inner membrane</location>
        <topology evidence="1">Multi-pass membrane protein</topology>
    </subcellularLocation>
</comment>
<organism evidence="4 5">
    <name type="scientific">Stachybotrys chartarum (strain CBS 109288 / IBT 7711)</name>
    <name type="common">Toxic black mold</name>
    <name type="synonym">Stilbospora chartarum</name>
    <dbReference type="NCBI Taxonomy" id="1280523"/>
    <lineage>
        <taxon>Eukaryota</taxon>
        <taxon>Fungi</taxon>
        <taxon>Dikarya</taxon>
        <taxon>Ascomycota</taxon>
        <taxon>Pezizomycotina</taxon>
        <taxon>Sordariomycetes</taxon>
        <taxon>Hypocreomycetidae</taxon>
        <taxon>Hypocreales</taxon>
        <taxon>Stachybotryaceae</taxon>
        <taxon>Stachybotrys</taxon>
    </lineage>
</organism>
<feature type="transmembrane region" description="Helical" evidence="3">
    <location>
        <begin position="368"/>
        <end position="388"/>
    </location>
</feature>
<evidence type="ECO:0000313" key="5">
    <source>
        <dbReference type="Proteomes" id="UP000028045"/>
    </source>
</evidence>